<evidence type="ECO:0000313" key="5">
    <source>
        <dbReference type="EMBL" id="TBT95409.1"/>
    </source>
</evidence>
<evidence type="ECO:0000259" key="3">
    <source>
        <dbReference type="Pfam" id="PF08501"/>
    </source>
</evidence>
<evidence type="ECO:0000259" key="4">
    <source>
        <dbReference type="Pfam" id="PF18317"/>
    </source>
</evidence>
<feature type="domain" description="Shikimate dehydrogenase substrate binding N-terminal" evidence="3">
    <location>
        <begin position="18"/>
        <end position="98"/>
    </location>
</feature>
<dbReference type="InterPro" id="IPR046346">
    <property type="entry name" value="Aminoacid_DH-like_N_sf"/>
</dbReference>
<dbReference type="EMBL" id="SDMR01000005">
    <property type="protein sequence ID" value="TBT95409.1"/>
    <property type="molecule type" value="Genomic_DNA"/>
</dbReference>
<evidence type="ECO:0000313" key="6">
    <source>
        <dbReference type="Proteomes" id="UP000291933"/>
    </source>
</evidence>
<dbReference type="InterPro" id="IPR041121">
    <property type="entry name" value="SDH_C"/>
</dbReference>
<organism evidence="5 6">
    <name type="scientific">Propioniciclava tarda</name>
    <dbReference type="NCBI Taxonomy" id="433330"/>
    <lineage>
        <taxon>Bacteria</taxon>
        <taxon>Bacillati</taxon>
        <taxon>Actinomycetota</taxon>
        <taxon>Actinomycetes</taxon>
        <taxon>Propionibacteriales</taxon>
        <taxon>Propionibacteriaceae</taxon>
        <taxon>Propioniciclava</taxon>
    </lineage>
</organism>
<dbReference type="Proteomes" id="UP000291933">
    <property type="component" value="Unassembled WGS sequence"/>
</dbReference>
<dbReference type="GO" id="GO:0004764">
    <property type="term" value="F:shikimate 3-dehydrogenase (NADP+) activity"/>
    <property type="evidence" value="ECO:0007669"/>
    <property type="project" value="InterPro"/>
</dbReference>
<keyword evidence="2" id="KW-0028">Amino-acid biosynthesis</keyword>
<keyword evidence="6" id="KW-1185">Reference proteome</keyword>
<accession>A0A4Q9KNM4</accession>
<dbReference type="GO" id="GO:0009423">
    <property type="term" value="P:chorismate biosynthetic process"/>
    <property type="evidence" value="ECO:0007669"/>
    <property type="project" value="TreeGrafter"/>
</dbReference>
<dbReference type="InterPro" id="IPR022893">
    <property type="entry name" value="Shikimate_DH_fam"/>
</dbReference>
<evidence type="ECO:0000256" key="1">
    <source>
        <dbReference type="ARBA" id="ARBA00004871"/>
    </source>
</evidence>
<dbReference type="Pfam" id="PF08501">
    <property type="entry name" value="Shikimate_dh_N"/>
    <property type="match status" value="1"/>
</dbReference>
<dbReference type="AlphaFoldDB" id="A0A4Q9KNM4"/>
<comment type="pathway">
    <text evidence="1">Metabolic intermediate biosynthesis; chorismate biosynthesis; chorismate from D-erythrose 4-phosphate and phosphoenolpyruvate: step 4/7.</text>
</comment>
<sequence>MAGLGTQGSPMTNHRCAVLGSPIAHSLSPLIHNTAYRVLGLTGWRYDAFEVAEDGLGAFIAGCGPEWVGLSCTMPLKRALLDFGVVSERAALLRSANTFLFGTPDEPSRVENTDVDGVLDPLRTAGLESARTAVLVGAGATARSALAAFAALGVERVVVVARDAGRALASLGDVAGRLGLPLDVRGWGDPGVRSDVVVSVLPVALDADLAAALVANTGYVLDAQYGHGTSAFAGPAADRGVVLLDGLDMLVAQARVQLRLMTGHECPAEPLLDAVRRRDG</sequence>
<dbReference type="InterPro" id="IPR013708">
    <property type="entry name" value="Shikimate_DH-bd_N"/>
</dbReference>
<dbReference type="InterPro" id="IPR036291">
    <property type="entry name" value="NAD(P)-bd_dom_sf"/>
</dbReference>
<dbReference type="GO" id="GO:0050661">
    <property type="term" value="F:NADP binding"/>
    <property type="evidence" value="ECO:0007669"/>
    <property type="project" value="TreeGrafter"/>
</dbReference>
<dbReference type="Gene3D" id="3.40.50.720">
    <property type="entry name" value="NAD(P)-binding Rossmann-like Domain"/>
    <property type="match status" value="1"/>
</dbReference>
<dbReference type="PANTHER" id="PTHR21089">
    <property type="entry name" value="SHIKIMATE DEHYDROGENASE"/>
    <property type="match status" value="1"/>
</dbReference>
<dbReference type="SUPFAM" id="SSF51735">
    <property type="entry name" value="NAD(P)-binding Rossmann-fold domains"/>
    <property type="match status" value="1"/>
</dbReference>
<protein>
    <submittedName>
        <fullName evidence="5">Shikimate dehydrogenase</fullName>
    </submittedName>
</protein>
<dbReference type="SUPFAM" id="SSF53223">
    <property type="entry name" value="Aminoacid dehydrogenase-like, N-terminal domain"/>
    <property type="match status" value="1"/>
</dbReference>
<dbReference type="Gene3D" id="3.40.50.10860">
    <property type="entry name" value="Leucine Dehydrogenase, chain A, domain 1"/>
    <property type="match status" value="1"/>
</dbReference>
<name>A0A4Q9KNM4_PROTD</name>
<proteinExistence type="predicted"/>
<feature type="domain" description="SDH C-terminal" evidence="4">
    <location>
        <begin position="246"/>
        <end position="276"/>
    </location>
</feature>
<keyword evidence="2" id="KW-0057">Aromatic amino acid biosynthesis</keyword>
<dbReference type="Pfam" id="PF18317">
    <property type="entry name" value="SDH_C"/>
    <property type="match status" value="1"/>
</dbReference>
<evidence type="ECO:0000256" key="2">
    <source>
        <dbReference type="ARBA" id="ARBA00023141"/>
    </source>
</evidence>
<dbReference type="GO" id="GO:0019632">
    <property type="term" value="P:shikimate metabolic process"/>
    <property type="evidence" value="ECO:0007669"/>
    <property type="project" value="TreeGrafter"/>
</dbReference>
<reference evidence="5 6" key="1">
    <citation type="submission" date="2019-01" db="EMBL/GenBank/DDBJ databases">
        <title>Lactibacter flavus gen. nov., sp. nov., a novel bacterium of the family Propionibacteriaceae isolated from raw milk and dairy products.</title>
        <authorList>
            <person name="Huptas C."/>
            <person name="Wenning M."/>
            <person name="Breitenwieser F."/>
            <person name="Doll E."/>
            <person name="Von Neubeck M."/>
            <person name="Busse H.-J."/>
            <person name="Scherer S."/>
        </authorList>
    </citation>
    <scope>NUCLEOTIDE SEQUENCE [LARGE SCALE GENOMIC DNA]</scope>
    <source>
        <strain evidence="5 6">DSM 22130</strain>
    </source>
</reference>
<dbReference type="OrthoDB" id="9776868at2"/>
<dbReference type="GO" id="GO:0009073">
    <property type="term" value="P:aromatic amino acid family biosynthetic process"/>
    <property type="evidence" value="ECO:0007669"/>
    <property type="project" value="UniProtKB-KW"/>
</dbReference>
<dbReference type="PANTHER" id="PTHR21089:SF1">
    <property type="entry name" value="BIFUNCTIONAL 3-DEHYDROQUINATE DEHYDRATASE_SHIKIMATE DEHYDROGENASE, CHLOROPLASTIC"/>
    <property type="match status" value="1"/>
</dbReference>
<dbReference type="GO" id="GO:0005829">
    <property type="term" value="C:cytosol"/>
    <property type="evidence" value="ECO:0007669"/>
    <property type="project" value="TreeGrafter"/>
</dbReference>
<gene>
    <name evidence="5" type="ORF">ET996_06280</name>
</gene>
<comment type="caution">
    <text evidence="5">The sequence shown here is derived from an EMBL/GenBank/DDBJ whole genome shotgun (WGS) entry which is preliminary data.</text>
</comment>